<keyword evidence="7" id="KW-1185">Reference proteome</keyword>
<dbReference type="EMBL" id="AP024684">
    <property type="protein sequence ID" value="BCX41980.1"/>
    <property type="molecule type" value="Genomic_DNA"/>
</dbReference>
<accession>A0A2D0ANR6</accession>
<evidence type="ECO:0000256" key="1">
    <source>
        <dbReference type="SAM" id="Coils"/>
    </source>
</evidence>
<dbReference type="PRINTS" id="PR01490">
    <property type="entry name" value="RTXTOXIND"/>
</dbReference>
<feature type="transmembrane region" description="Helical" evidence="2">
    <location>
        <begin position="34"/>
        <end position="54"/>
    </location>
</feature>
<feature type="domain" description="AprE-like beta-barrel" evidence="3">
    <location>
        <begin position="305"/>
        <end position="401"/>
    </location>
</feature>
<keyword evidence="1" id="KW-0175">Coiled coil</keyword>
<keyword evidence="2" id="KW-0472">Membrane</keyword>
<dbReference type="EMBL" id="NIXP01000035">
    <property type="protein sequence ID" value="OWR34344.1"/>
    <property type="molecule type" value="Genomic_DNA"/>
</dbReference>
<dbReference type="PANTHER" id="PTHR30386:SF28">
    <property type="entry name" value="EXPORTED PROTEIN"/>
    <property type="match status" value="1"/>
</dbReference>
<gene>
    <name evidence="5" type="ORF">CEE55_07030</name>
    <name evidence="4" type="ORF">STNY_R01270</name>
</gene>
<dbReference type="PANTHER" id="PTHR30386">
    <property type="entry name" value="MEMBRANE FUSION SUBUNIT OF EMRAB-TOLC MULTIDRUG EFFLUX PUMP"/>
    <property type="match status" value="1"/>
</dbReference>
<dbReference type="InterPro" id="IPR058982">
    <property type="entry name" value="Beta-barrel_AprE"/>
</dbReference>
<dbReference type="Gene3D" id="2.40.50.100">
    <property type="match status" value="1"/>
</dbReference>
<evidence type="ECO:0000313" key="4">
    <source>
        <dbReference type="EMBL" id="BCX41980.1"/>
    </source>
</evidence>
<proteinExistence type="predicted"/>
<sequence length="427" mass="47854">MLVSEQGLFRQETRQSRNRAWLGEIVMISPPSRWLWGAFAGLIALCFVLFLLFGQYTRRERVVGQVVPSSGLLNVAAVSTGAVARLYVRDGQVVRRGDPLLEVSSERNSTDLGDVHALIGKKLADKRGRLEADFRTQQVAARQQTQALQEKIELLYGQLQQAELQIVIQRQQVESAQNLLDRIQPLEKDRYISIFEIERQQSAVRDAHLQYNGLVRLRLDLRQQLADAKEQLSKLPLDAAVQHNQIAREISDVAESLAQNEMERAVLFRAQADGVVSTVLIKTGQMVSAGQPMLSLLPADATLQAQILVPGRAIGFISPGTPVMLRYAAFPYQKFGQQRGRVMEISRSALSPAEVTTLTGQVPPENEGPLYRVQVALDRQYVLVFGKQEPIKPGAAFEADVLIERRRLVEWLFEPLYGIRERLKEAG</sequence>
<feature type="transmembrane region" description="Helical" evidence="2">
    <location>
        <begin position="66"/>
        <end position="88"/>
    </location>
</feature>
<feature type="coiled-coil region" evidence="1">
    <location>
        <begin position="145"/>
        <end position="179"/>
    </location>
</feature>
<dbReference type="AlphaFoldDB" id="A0A2D0ANR6"/>
<reference evidence="4 7" key="2">
    <citation type="submission" date="2021-05" db="EMBL/GenBank/DDBJ databases">
        <title>Complete Genome Sequence of Stenotrophomonas pavanii strain Y.</title>
        <authorList>
            <person name="Dohra H."/>
            <person name="Mohad Din A.R.J."/>
            <person name="Suzuki K."/>
            <person name="Fatma A."/>
            <person name="Honjyo M."/>
            <person name="Nishimura T."/>
            <person name="Moriuch R."/>
            <person name="Masuda K."/>
            <person name="Minoura A."/>
            <person name="Tashiro Y."/>
            <person name="Futamata H."/>
        </authorList>
    </citation>
    <scope>NUCLEOTIDE SEQUENCE [LARGE SCALE GENOMIC DNA]</scope>
    <source>
        <strain evidence="4">Berkeley</strain>
        <strain evidence="7">Y</strain>
    </source>
</reference>
<evidence type="ECO:0000313" key="6">
    <source>
        <dbReference type="Proteomes" id="UP000197904"/>
    </source>
</evidence>
<keyword evidence="2" id="KW-1133">Transmembrane helix</keyword>
<dbReference type="InterPro" id="IPR050739">
    <property type="entry name" value="MFP"/>
</dbReference>
<evidence type="ECO:0000259" key="3">
    <source>
        <dbReference type="Pfam" id="PF26002"/>
    </source>
</evidence>
<evidence type="ECO:0000256" key="2">
    <source>
        <dbReference type="SAM" id="Phobius"/>
    </source>
</evidence>
<dbReference type="Pfam" id="PF26002">
    <property type="entry name" value="Beta-barrel_AprE"/>
    <property type="match status" value="1"/>
</dbReference>
<dbReference type="Proteomes" id="UP000197904">
    <property type="component" value="Unassembled WGS sequence"/>
</dbReference>
<dbReference type="RefSeq" id="WP_049466294.1">
    <property type="nucleotide sequence ID" value="NZ_BIMO01000004.1"/>
</dbReference>
<reference evidence="5 6" key="1">
    <citation type="submission" date="2017-06" db="EMBL/GenBank/DDBJ databases">
        <authorList>
            <person name="Kim H.J."/>
            <person name="Triplett B.A."/>
        </authorList>
    </citation>
    <scope>NUCLEOTIDE SEQUENCE [LARGE SCALE GENOMIC DNA]</scope>
    <source>
        <strain evidence="5 6">S18795</strain>
    </source>
</reference>
<name>A0A2D0ANR6_9GAMM</name>
<evidence type="ECO:0000313" key="7">
    <source>
        <dbReference type="Proteomes" id="UP000825066"/>
    </source>
</evidence>
<evidence type="ECO:0000313" key="5">
    <source>
        <dbReference type="EMBL" id="OWR34344.1"/>
    </source>
</evidence>
<protein>
    <submittedName>
        <fullName evidence="5">Anibiotic ABC transporter</fullName>
    </submittedName>
    <submittedName>
        <fullName evidence="4">HlyD family efflux transporter periplasmic adaptor subunit</fullName>
    </submittedName>
</protein>
<organism evidence="5 6">
    <name type="scientific">Stenotrophomonas pavanii</name>
    <dbReference type="NCBI Taxonomy" id="487698"/>
    <lineage>
        <taxon>Bacteria</taxon>
        <taxon>Pseudomonadati</taxon>
        <taxon>Pseudomonadota</taxon>
        <taxon>Gammaproteobacteria</taxon>
        <taxon>Lysobacterales</taxon>
        <taxon>Lysobacteraceae</taxon>
        <taxon>Stenotrophomonas</taxon>
    </lineage>
</organism>
<keyword evidence="2" id="KW-0812">Transmembrane</keyword>
<dbReference type="SUPFAM" id="SSF56954">
    <property type="entry name" value="Outer membrane efflux proteins (OEP)"/>
    <property type="match status" value="1"/>
</dbReference>
<dbReference type="Proteomes" id="UP000825066">
    <property type="component" value="Chromosome"/>
</dbReference>